<dbReference type="PANTHER" id="PTHR11461:SF130">
    <property type="entry name" value="SERPIN 85F"/>
    <property type="match status" value="1"/>
</dbReference>
<dbReference type="Gene3D" id="3.30.497.10">
    <property type="entry name" value="Antithrombin, subunit I, domain 2"/>
    <property type="match status" value="2"/>
</dbReference>
<dbReference type="PANTHER" id="PTHR11461">
    <property type="entry name" value="SERINE PROTEASE INHIBITOR, SERPIN"/>
    <property type="match status" value="1"/>
</dbReference>
<evidence type="ECO:0000313" key="6">
    <source>
        <dbReference type="EMBL" id="BES95535.1"/>
    </source>
</evidence>
<feature type="region of interest" description="Disordered" evidence="4">
    <location>
        <begin position="220"/>
        <end position="257"/>
    </location>
</feature>
<dbReference type="SMART" id="SM00093">
    <property type="entry name" value="SERPIN"/>
    <property type="match status" value="1"/>
</dbReference>
<keyword evidence="1 6" id="KW-0646">Protease inhibitor</keyword>
<dbReference type="GO" id="GO:0004867">
    <property type="term" value="F:serine-type endopeptidase inhibitor activity"/>
    <property type="evidence" value="ECO:0007669"/>
    <property type="project" value="UniProtKB-KW"/>
</dbReference>
<dbReference type="Pfam" id="PF00079">
    <property type="entry name" value="Serpin"/>
    <property type="match status" value="1"/>
</dbReference>
<dbReference type="InterPro" id="IPR023795">
    <property type="entry name" value="Serpin_CS"/>
</dbReference>
<dbReference type="PROSITE" id="PS00284">
    <property type="entry name" value="SERPIN"/>
    <property type="match status" value="1"/>
</dbReference>
<accession>A0ABN7AX54</accession>
<feature type="compositionally biased region" description="Basic and acidic residues" evidence="4">
    <location>
        <begin position="512"/>
        <end position="524"/>
    </location>
</feature>
<feature type="compositionally biased region" description="Polar residues" evidence="4">
    <location>
        <begin position="496"/>
        <end position="510"/>
    </location>
</feature>
<feature type="region of interest" description="Disordered" evidence="4">
    <location>
        <begin position="128"/>
        <end position="196"/>
    </location>
</feature>
<dbReference type="InterPro" id="IPR042185">
    <property type="entry name" value="Serpin_sf_2"/>
</dbReference>
<dbReference type="InterPro" id="IPR036186">
    <property type="entry name" value="Serpin_sf"/>
</dbReference>
<evidence type="ECO:0000256" key="1">
    <source>
        <dbReference type="ARBA" id="ARBA00022690"/>
    </source>
</evidence>
<name>A0ABN7AX54_9HEMI</name>
<protein>
    <submittedName>
        <fullName evidence="6">Serpin (Serine protease inhibitor)</fullName>
    </submittedName>
</protein>
<feature type="region of interest" description="Disordered" evidence="4">
    <location>
        <begin position="364"/>
        <end position="393"/>
    </location>
</feature>
<dbReference type="SUPFAM" id="SSF56574">
    <property type="entry name" value="Serpins"/>
    <property type="match status" value="1"/>
</dbReference>
<proteinExistence type="inferred from homology"/>
<feature type="compositionally biased region" description="Low complexity" evidence="4">
    <location>
        <begin position="297"/>
        <end position="313"/>
    </location>
</feature>
<dbReference type="InterPro" id="IPR023796">
    <property type="entry name" value="Serpin_dom"/>
</dbReference>
<feature type="compositionally biased region" description="Polar residues" evidence="4">
    <location>
        <begin position="538"/>
        <end position="551"/>
    </location>
</feature>
<feature type="domain" description="Serpin" evidence="5">
    <location>
        <begin position="525"/>
        <end position="800"/>
    </location>
</feature>
<evidence type="ECO:0000256" key="2">
    <source>
        <dbReference type="ARBA" id="ARBA00022900"/>
    </source>
</evidence>
<reference evidence="6 7" key="1">
    <citation type="submission" date="2023-09" db="EMBL/GenBank/DDBJ databases">
        <title>Nesidiocoris tenuis whole genome shotgun sequence.</title>
        <authorList>
            <person name="Shibata T."/>
            <person name="Shimoda M."/>
            <person name="Kobayashi T."/>
            <person name="Uehara T."/>
        </authorList>
    </citation>
    <scope>NUCLEOTIDE SEQUENCE [LARGE SCALE GENOMIC DNA]</scope>
    <source>
        <strain evidence="6 7">Japan</strain>
    </source>
</reference>
<feature type="compositionally biased region" description="Polar residues" evidence="4">
    <location>
        <begin position="165"/>
        <end position="176"/>
    </location>
</feature>
<evidence type="ECO:0000256" key="3">
    <source>
        <dbReference type="RuleBase" id="RU000411"/>
    </source>
</evidence>
<evidence type="ECO:0000256" key="4">
    <source>
        <dbReference type="SAM" id="MobiDB-lite"/>
    </source>
</evidence>
<evidence type="ECO:0000313" key="7">
    <source>
        <dbReference type="Proteomes" id="UP001307889"/>
    </source>
</evidence>
<gene>
    <name evidence="6" type="ORF">NTJ_08344</name>
</gene>
<sequence length="807" mass="88201">MNIPDRGNYPDSLSISELLASQEENVAFSPYGLVSVALVLYEGSTGPSAAEIHNTLKLPWDREVTRVGFRDLHRYLKSYFSNDGFLRGLVLSKPNILLRTNYTDLLQFYGFDIRTNTPQVPSMEPPVFTTAPPKTSPPTVGTTKQLTTTNPPPTTTLPPDVIKTRPTQGRTATSKRMTPPPTTISSTQETTRLTRTTSQVLTTIPTMPAIPRQTTTLPSTIRITTPSQPTTTASSRSASTRAETPTTSQPPTSTQARITTQIPTTTRVPTTTQVPTTTRVPTTTQVTTTTQVPTTIRASTTTQASTPPTTMATKSTESTRAETLDVITLTNKVPNTPEIMSQMNGSMDATINPRTNDVENREGAADIDVPPDKNPPGTSQGTTPIPAGETAQTSVTSEQTTFFENDNFELSVAEITVTKSESTDNPNFTPSQASADGEITMAHVPSTQASNVPPVTLIIETTTIPQDIGDNAVMSSETVKSIATVSLPESATVLSSTNDLDSAAESAQDQQIDEKSTATHKDESTTVYSTQTKEDAEQSTAPMSADPTESPQAAAEPPELMIGAASESKIASLAAYARQQRSLFSTYKTQEQQQSGSNWVPHYHDQRWGYNPTNEFWFFAYGGGDTVPAHTYTAYLPFAFVPELSSLALQLPLDDPRYSILIVLPEERFGLSQLLYALQWCPVRAILTHLKMTAVYAILPAFTIVKHVNLVHHLAKMGIHSIFDPFRADFSPMTSEPHLFVRTIEQVVTVSLRKYFMSNRQFEPSPNEIQQHFVANHPFVYFVIDKETDVTLMTGTIVNPAQHSRTT</sequence>
<dbReference type="InterPro" id="IPR042178">
    <property type="entry name" value="Serpin_sf_1"/>
</dbReference>
<keyword evidence="2 6" id="KW-0722">Serine protease inhibitor</keyword>
<dbReference type="Proteomes" id="UP001307889">
    <property type="component" value="Chromosome 6"/>
</dbReference>
<dbReference type="Gene3D" id="2.30.39.10">
    <property type="entry name" value="Alpha-1-antitrypsin, domain 1"/>
    <property type="match status" value="1"/>
</dbReference>
<dbReference type="EMBL" id="AP028914">
    <property type="protein sequence ID" value="BES95535.1"/>
    <property type="molecule type" value="Genomic_DNA"/>
</dbReference>
<comment type="similarity">
    <text evidence="3">Belongs to the serpin family.</text>
</comment>
<dbReference type="InterPro" id="IPR000215">
    <property type="entry name" value="Serpin_fam"/>
</dbReference>
<feature type="region of interest" description="Disordered" evidence="4">
    <location>
        <begin position="496"/>
        <end position="555"/>
    </location>
</feature>
<feature type="compositionally biased region" description="Low complexity" evidence="4">
    <location>
        <begin position="186"/>
        <end position="196"/>
    </location>
</feature>
<organism evidence="6 7">
    <name type="scientific">Nesidiocoris tenuis</name>
    <dbReference type="NCBI Taxonomy" id="355587"/>
    <lineage>
        <taxon>Eukaryota</taxon>
        <taxon>Metazoa</taxon>
        <taxon>Ecdysozoa</taxon>
        <taxon>Arthropoda</taxon>
        <taxon>Hexapoda</taxon>
        <taxon>Insecta</taxon>
        <taxon>Pterygota</taxon>
        <taxon>Neoptera</taxon>
        <taxon>Paraneoptera</taxon>
        <taxon>Hemiptera</taxon>
        <taxon>Heteroptera</taxon>
        <taxon>Panheteroptera</taxon>
        <taxon>Cimicomorpha</taxon>
        <taxon>Miridae</taxon>
        <taxon>Dicyphina</taxon>
        <taxon>Nesidiocoris</taxon>
    </lineage>
</organism>
<feature type="region of interest" description="Disordered" evidence="4">
    <location>
        <begin position="297"/>
        <end position="320"/>
    </location>
</feature>
<keyword evidence="7" id="KW-1185">Reference proteome</keyword>
<evidence type="ECO:0000259" key="5">
    <source>
        <dbReference type="SMART" id="SM00093"/>
    </source>
</evidence>